<sequence>MAFSGVATWGLWGGFTVIVAGMFGAAFLDGRQRQRKIYWVGWLAGGLIMTVAVAAQHPDRSLGIAGFCAAMSVLIAFFRTPFLKIGGKIYAASAGDRQPDPPEDG</sequence>
<feature type="transmembrane region" description="Helical" evidence="1">
    <location>
        <begin position="6"/>
        <end position="28"/>
    </location>
</feature>
<dbReference type="RefSeq" id="WP_087074476.1">
    <property type="nucleotide sequence ID" value="NZ_CP020809.1"/>
</dbReference>
<feature type="transmembrane region" description="Helical" evidence="1">
    <location>
        <begin position="37"/>
        <end position="55"/>
    </location>
</feature>
<dbReference type="Proteomes" id="UP000195331">
    <property type="component" value="Chromosome"/>
</dbReference>
<keyword evidence="1" id="KW-0472">Membrane</keyword>
<reference evidence="2 3" key="1">
    <citation type="submission" date="2017-04" db="EMBL/GenBank/DDBJ databases">
        <title>Whole Genome Sequence of 1,4-Dioxane Degrading Bacterium Mycobacterium dioxanotrophicus PH-06.</title>
        <authorList>
            <person name="He Y."/>
        </authorList>
    </citation>
    <scope>NUCLEOTIDE SEQUENCE [LARGE SCALE GENOMIC DNA]</scope>
    <source>
        <strain evidence="2 3">PH-06</strain>
    </source>
</reference>
<gene>
    <name evidence="2" type="ORF">BTO20_06910</name>
</gene>
<dbReference type="OrthoDB" id="4734369at2"/>
<dbReference type="EMBL" id="CP020809">
    <property type="protein sequence ID" value="ART68344.1"/>
    <property type="molecule type" value="Genomic_DNA"/>
</dbReference>
<evidence type="ECO:0000313" key="2">
    <source>
        <dbReference type="EMBL" id="ART68344.1"/>
    </source>
</evidence>
<keyword evidence="3" id="KW-1185">Reference proteome</keyword>
<keyword evidence="1" id="KW-1133">Transmembrane helix</keyword>
<accession>A0A1Y0BZN7</accession>
<proteinExistence type="predicted"/>
<name>A0A1Y0BZN7_9MYCO</name>
<dbReference type="AlphaFoldDB" id="A0A1Y0BZN7"/>
<organism evidence="2 3">
    <name type="scientific">Mycobacterium dioxanotrophicus</name>
    <dbReference type="NCBI Taxonomy" id="482462"/>
    <lineage>
        <taxon>Bacteria</taxon>
        <taxon>Bacillati</taxon>
        <taxon>Actinomycetota</taxon>
        <taxon>Actinomycetes</taxon>
        <taxon>Mycobacteriales</taxon>
        <taxon>Mycobacteriaceae</taxon>
        <taxon>Mycobacterium</taxon>
    </lineage>
</organism>
<dbReference type="KEGG" id="mdx:BTO20_06910"/>
<evidence type="ECO:0000313" key="3">
    <source>
        <dbReference type="Proteomes" id="UP000195331"/>
    </source>
</evidence>
<keyword evidence="1" id="KW-0812">Transmembrane</keyword>
<evidence type="ECO:0000256" key="1">
    <source>
        <dbReference type="SAM" id="Phobius"/>
    </source>
</evidence>
<feature type="transmembrane region" description="Helical" evidence="1">
    <location>
        <begin position="61"/>
        <end position="78"/>
    </location>
</feature>
<protein>
    <submittedName>
        <fullName evidence="2">Uncharacterized protein</fullName>
    </submittedName>
</protein>